<accession>A0A6C0JB28</accession>
<name>A0A6C0JB28_9ZZZZ</name>
<keyword evidence="1" id="KW-0472">Membrane</keyword>
<keyword evidence="1" id="KW-1133">Transmembrane helix</keyword>
<keyword evidence="1" id="KW-0812">Transmembrane</keyword>
<dbReference type="AlphaFoldDB" id="A0A6C0JB28"/>
<feature type="transmembrane region" description="Helical" evidence="1">
    <location>
        <begin position="42"/>
        <end position="69"/>
    </location>
</feature>
<organism evidence="2">
    <name type="scientific">viral metagenome</name>
    <dbReference type="NCBI Taxonomy" id="1070528"/>
    <lineage>
        <taxon>unclassified sequences</taxon>
        <taxon>metagenomes</taxon>
        <taxon>organismal metagenomes</taxon>
    </lineage>
</organism>
<sequence>MIFLLIVFSMVLSSIVYLQLDNNNLDERFKVIYINLIAPLLFIILLFFSNSYVVLGLLSSISFSIVLIYRELLSNFMNTIYLYLYPPDWKVGTKLFFGEKNIVLIYKGLGFLRTPLYYADGSIMLIPNRELASNKISIHI</sequence>
<evidence type="ECO:0008006" key="3">
    <source>
        <dbReference type="Google" id="ProtNLM"/>
    </source>
</evidence>
<dbReference type="EMBL" id="MN740351">
    <property type="protein sequence ID" value="QHU02001.1"/>
    <property type="molecule type" value="Genomic_DNA"/>
</dbReference>
<evidence type="ECO:0000256" key="1">
    <source>
        <dbReference type="SAM" id="Phobius"/>
    </source>
</evidence>
<proteinExistence type="predicted"/>
<protein>
    <recommendedName>
        <fullName evidence="3">Mechanosensitive ion channel</fullName>
    </recommendedName>
</protein>
<reference evidence="2" key="1">
    <citation type="journal article" date="2020" name="Nature">
        <title>Giant virus diversity and host interactions through global metagenomics.</title>
        <authorList>
            <person name="Schulz F."/>
            <person name="Roux S."/>
            <person name="Paez-Espino D."/>
            <person name="Jungbluth S."/>
            <person name="Walsh D.A."/>
            <person name="Denef V.J."/>
            <person name="McMahon K.D."/>
            <person name="Konstantinidis K.T."/>
            <person name="Eloe-Fadrosh E.A."/>
            <person name="Kyrpides N.C."/>
            <person name="Woyke T."/>
        </authorList>
    </citation>
    <scope>NUCLEOTIDE SEQUENCE</scope>
    <source>
        <strain evidence="2">GVMAG-M-3300025880-56</strain>
    </source>
</reference>
<evidence type="ECO:0000313" key="2">
    <source>
        <dbReference type="EMBL" id="QHU02001.1"/>
    </source>
</evidence>